<accession>A0ACB7TRD0</accession>
<evidence type="ECO:0000313" key="2">
    <source>
        <dbReference type="Proteomes" id="UP000827976"/>
    </source>
</evidence>
<sequence length="121" mass="14145">MDVDNTKLSESSNMVISSLSPESRCRWVRRLKYCPLEYLDQRNMTQKLANALKNVQLQETLGTVTVLAQNECYYKESAKKTEYSWIKRWCHNSNKNVRTEDKDLPSFESMKVIGKSAFKKL</sequence>
<protein>
    <submittedName>
        <fullName evidence="1">Uncharacterized protein</fullName>
    </submittedName>
</protein>
<name>A0ACB7TRD0_DIOAL</name>
<organism evidence="1 2">
    <name type="scientific">Dioscorea alata</name>
    <name type="common">Purple yam</name>
    <dbReference type="NCBI Taxonomy" id="55571"/>
    <lineage>
        <taxon>Eukaryota</taxon>
        <taxon>Viridiplantae</taxon>
        <taxon>Streptophyta</taxon>
        <taxon>Embryophyta</taxon>
        <taxon>Tracheophyta</taxon>
        <taxon>Spermatophyta</taxon>
        <taxon>Magnoliopsida</taxon>
        <taxon>Liliopsida</taxon>
        <taxon>Dioscoreales</taxon>
        <taxon>Dioscoreaceae</taxon>
        <taxon>Dioscorea</taxon>
    </lineage>
</organism>
<gene>
    <name evidence="1" type="ORF">IHE45_20G036500</name>
</gene>
<evidence type="ECO:0000313" key="1">
    <source>
        <dbReference type="EMBL" id="KAH7651116.1"/>
    </source>
</evidence>
<dbReference type="Proteomes" id="UP000827976">
    <property type="component" value="Chromosome 20"/>
</dbReference>
<keyword evidence="2" id="KW-1185">Reference proteome</keyword>
<comment type="caution">
    <text evidence="1">The sequence shown here is derived from an EMBL/GenBank/DDBJ whole genome shotgun (WGS) entry which is preliminary data.</text>
</comment>
<dbReference type="EMBL" id="CM037030">
    <property type="protein sequence ID" value="KAH7651116.1"/>
    <property type="molecule type" value="Genomic_DNA"/>
</dbReference>
<reference evidence="2" key="1">
    <citation type="journal article" date="2022" name="Nat. Commun.">
        <title>Chromosome evolution and the genetic basis of agronomically important traits in greater yam.</title>
        <authorList>
            <person name="Bredeson J.V."/>
            <person name="Lyons J.B."/>
            <person name="Oniyinde I.O."/>
            <person name="Okereke N.R."/>
            <person name="Kolade O."/>
            <person name="Nnabue I."/>
            <person name="Nwadili C.O."/>
            <person name="Hribova E."/>
            <person name="Parker M."/>
            <person name="Nwogha J."/>
            <person name="Shu S."/>
            <person name="Carlson J."/>
            <person name="Kariba R."/>
            <person name="Muthemba S."/>
            <person name="Knop K."/>
            <person name="Barton G.J."/>
            <person name="Sherwood A.V."/>
            <person name="Lopez-Montes A."/>
            <person name="Asiedu R."/>
            <person name="Jamnadass R."/>
            <person name="Muchugi A."/>
            <person name="Goodstein D."/>
            <person name="Egesi C.N."/>
            <person name="Featherston J."/>
            <person name="Asfaw A."/>
            <person name="Simpson G.G."/>
            <person name="Dolezel J."/>
            <person name="Hendre P.S."/>
            <person name="Van Deynze A."/>
            <person name="Kumar P.L."/>
            <person name="Obidiegwu J.E."/>
            <person name="Bhattacharjee R."/>
            <person name="Rokhsar D.S."/>
        </authorList>
    </citation>
    <scope>NUCLEOTIDE SEQUENCE [LARGE SCALE GENOMIC DNA]</scope>
    <source>
        <strain evidence="2">cv. TDa95/00328</strain>
    </source>
</reference>
<proteinExistence type="predicted"/>